<comment type="pathway">
    <text evidence="2">Purine metabolism; 7-cyano-7-deazaguanine biosynthesis.</text>
</comment>
<evidence type="ECO:0000256" key="5">
    <source>
        <dbReference type="ARBA" id="ARBA00018141"/>
    </source>
</evidence>
<accession>A0A2A8D2E9</accession>
<organism evidence="11 12">
    <name type="scientific">Longibacter salinarum</name>
    <dbReference type="NCBI Taxonomy" id="1850348"/>
    <lineage>
        <taxon>Bacteria</taxon>
        <taxon>Pseudomonadati</taxon>
        <taxon>Rhodothermota</taxon>
        <taxon>Rhodothermia</taxon>
        <taxon>Rhodothermales</taxon>
        <taxon>Salisaetaceae</taxon>
        <taxon>Longibacter</taxon>
    </lineage>
</organism>
<dbReference type="InterPro" id="IPR038418">
    <property type="entry name" value="6-PTP_synth/QueD_sf"/>
</dbReference>
<dbReference type="UniPathway" id="UPA00391"/>
<sequence length="125" mass="14516">MYKLMVRRDFIAQHFLTVPNAGPENEWHSHHFTVEVELTGDTLNEYGYLVDIDDVKAGLDEIEHRYSDATLNELDEFAGLNPSVEHFARFCCQRIADHVTAKNVDRIDLRIWEDDDAWASYTMAL</sequence>
<dbReference type="PANTHER" id="PTHR12589:SF7">
    <property type="entry name" value="6-PYRUVOYL TETRAHYDROBIOPTERIN SYNTHASE"/>
    <property type="match status" value="1"/>
</dbReference>
<dbReference type="Pfam" id="PF01242">
    <property type="entry name" value="PTPS"/>
    <property type="match status" value="1"/>
</dbReference>
<proteinExistence type="inferred from homology"/>
<keyword evidence="7" id="KW-0862">Zinc</keyword>
<dbReference type="Gene3D" id="3.30.479.10">
    <property type="entry name" value="6-pyruvoyl tetrahydropterin synthase/QueD"/>
    <property type="match status" value="1"/>
</dbReference>
<dbReference type="EC" id="4.1.2.50" evidence="4"/>
<dbReference type="Proteomes" id="UP000220102">
    <property type="component" value="Unassembled WGS sequence"/>
</dbReference>
<keyword evidence="8" id="KW-0456">Lyase</keyword>
<gene>
    <name evidence="11" type="ORF">CRI94_01900</name>
</gene>
<keyword evidence="12" id="KW-1185">Reference proteome</keyword>
<evidence type="ECO:0000256" key="2">
    <source>
        <dbReference type="ARBA" id="ARBA00005061"/>
    </source>
</evidence>
<comment type="caution">
    <text evidence="11">The sequence shown here is derived from an EMBL/GenBank/DDBJ whole genome shotgun (WGS) entry which is preliminary data.</text>
</comment>
<evidence type="ECO:0000256" key="8">
    <source>
        <dbReference type="ARBA" id="ARBA00023239"/>
    </source>
</evidence>
<dbReference type="EMBL" id="PDEQ01000001">
    <property type="protein sequence ID" value="PEN15064.1"/>
    <property type="molecule type" value="Genomic_DNA"/>
</dbReference>
<protein>
    <recommendedName>
        <fullName evidence="5">6-carboxy-5,6,7,8-tetrahydropterin synthase</fullName>
        <ecNumber evidence="4">4.1.2.50</ecNumber>
    </recommendedName>
    <alternativeName>
        <fullName evidence="9">Queuosine biosynthesis protein QueD</fullName>
    </alternativeName>
</protein>
<evidence type="ECO:0000256" key="3">
    <source>
        <dbReference type="ARBA" id="ARBA00008900"/>
    </source>
</evidence>
<evidence type="ECO:0000313" key="12">
    <source>
        <dbReference type="Proteomes" id="UP000220102"/>
    </source>
</evidence>
<comment type="cofactor">
    <cofactor evidence="1">
        <name>Zn(2+)</name>
        <dbReference type="ChEBI" id="CHEBI:29105"/>
    </cofactor>
</comment>
<dbReference type="InterPro" id="IPR007115">
    <property type="entry name" value="6-PTP_synth/QueD"/>
</dbReference>
<evidence type="ECO:0000313" key="11">
    <source>
        <dbReference type="EMBL" id="PEN15064.1"/>
    </source>
</evidence>
<dbReference type="GO" id="GO:0070497">
    <property type="term" value="F:6-carboxytetrahydropterin synthase activity"/>
    <property type="evidence" value="ECO:0007669"/>
    <property type="project" value="UniProtKB-EC"/>
</dbReference>
<dbReference type="PANTHER" id="PTHR12589">
    <property type="entry name" value="PYRUVOYL TETRAHYDROBIOPTERIN SYNTHASE"/>
    <property type="match status" value="1"/>
</dbReference>
<comment type="similarity">
    <text evidence="3">Belongs to the PTPS family. QueD subfamily.</text>
</comment>
<dbReference type="GO" id="GO:0046872">
    <property type="term" value="F:metal ion binding"/>
    <property type="evidence" value="ECO:0007669"/>
    <property type="project" value="UniProtKB-KW"/>
</dbReference>
<reference evidence="11 12" key="1">
    <citation type="submission" date="2017-10" db="EMBL/GenBank/DDBJ databases">
        <title>Draft genome of Longibacter Salinarum.</title>
        <authorList>
            <person name="Goh K.M."/>
            <person name="Shamsir M.S."/>
            <person name="Lim S.W."/>
        </authorList>
    </citation>
    <scope>NUCLEOTIDE SEQUENCE [LARGE SCALE GENOMIC DNA]</scope>
    <source>
        <strain evidence="11 12">KCTC 52045</strain>
    </source>
</reference>
<dbReference type="RefSeq" id="WP_098073963.1">
    <property type="nucleotide sequence ID" value="NZ_PDEQ01000001.1"/>
</dbReference>
<comment type="catalytic activity">
    <reaction evidence="10">
        <text>7,8-dihydroneopterin 3'-triphosphate + H2O = 6-carboxy-5,6,7,8-tetrahydropterin + triphosphate + acetaldehyde + 2 H(+)</text>
        <dbReference type="Rhea" id="RHEA:27966"/>
        <dbReference type="ChEBI" id="CHEBI:15343"/>
        <dbReference type="ChEBI" id="CHEBI:15377"/>
        <dbReference type="ChEBI" id="CHEBI:15378"/>
        <dbReference type="ChEBI" id="CHEBI:18036"/>
        <dbReference type="ChEBI" id="CHEBI:58462"/>
        <dbReference type="ChEBI" id="CHEBI:61032"/>
        <dbReference type="EC" id="4.1.2.50"/>
    </reaction>
</comment>
<evidence type="ECO:0000256" key="9">
    <source>
        <dbReference type="ARBA" id="ARBA00031449"/>
    </source>
</evidence>
<keyword evidence="6" id="KW-0479">Metal-binding</keyword>
<dbReference type="AlphaFoldDB" id="A0A2A8D2E9"/>
<evidence type="ECO:0000256" key="7">
    <source>
        <dbReference type="ARBA" id="ARBA00022833"/>
    </source>
</evidence>
<dbReference type="SUPFAM" id="SSF55620">
    <property type="entry name" value="Tetrahydrobiopterin biosynthesis enzymes-like"/>
    <property type="match status" value="1"/>
</dbReference>
<evidence type="ECO:0000256" key="4">
    <source>
        <dbReference type="ARBA" id="ARBA00012982"/>
    </source>
</evidence>
<evidence type="ECO:0000256" key="6">
    <source>
        <dbReference type="ARBA" id="ARBA00022723"/>
    </source>
</evidence>
<evidence type="ECO:0000256" key="10">
    <source>
        <dbReference type="ARBA" id="ARBA00048807"/>
    </source>
</evidence>
<dbReference type="OrthoDB" id="9804698at2"/>
<name>A0A2A8D2E9_9BACT</name>
<evidence type="ECO:0000256" key="1">
    <source>
        <dbReference type="ARBA" id="ARBA00001947"/>
    </source>
</evidence>